<feature type="transmembrane region" description="Helical" evidence="6">
    <location>
        <begin position="961"/>
        <end position="981"/>
    </location>
</feature>
<dbReference type="PROSITE" id="PS50847">
    <property type="entry name" value="GRAM_POS_ANCHORING"/>
    <property type="match status" value="1"/>
</dbReference>
<dbReference type="InterPro" id="IPR019931">
    <property type="entry name" value="LPXTG_anchor"/>
</dbReference>
<comment type="caution">
    <text evidence="9">The sequence shown here is derived from an EMBL/GenBank/DDBJ whole genome shotgun (WGS) entry which is preliminary data.</text>
</comment>
<sequence length="987" mass="101209">MFETKVHYKSYKAGKQWLYMAIGVTSLCAGLALTVPANAATNAADASDSTTVVQADSSSDSAGSSQPTGDDSEQPASTTEESKTDQTAAGQDESAQPGSGQKSDEDTSNQSNGTANSDGGANADQSSTESHQEKSASDSATIAPVTESTPVTTPDADTDSQTTEPTDVTSSADMTAPLTVINAGTATDQSQNKVATSVKVTATNDEGTLTSKNSTTNNQTIGVNNQDTSLTATYQITNQTDTGQGLWITFDLPAYANHDTGIVMAGDADVSALESQIPQGVQLNYITIDGSKYRSAAGLDLSTVRQLQLTGTLAVGGSYTATIPLVITSKGATETATLSVHDFTPDWSGSTLYLQAMDPVLPNTPTNLPTPTTPDAVTTIDPTVTTPVTAITNNPNGSEVTDTAPVDASVRLTATNQNGTATSFSTSNDLETYTAAIVDANATDLTALMDLTNQTNTVQVVNTYFSLPNYYTSLNSSLTSQITMSDDADVQAMLATVPSGLHVNFVVGNTSYASYEALMAANPDFHWSSLTQFHVTGYLAGQSGYTLNVPLTVQTNDEYTSQGVSILSQYSFGAVTTNGALHFKVATPRDPVVGQYEAIVADPDDDGYDYEVAPTEVQEAMPSVGQDQVAYYNYYDQGGHATNYSSTTFFNGGTVTVDWKKAGIADALKDLGYSVALNAQGQPIESLAYASLGHDLSPKGDLIAAGDSSIAPSVYIIVRQVLATKDSTIQAGSSWSDADNFVSGIDNQDNPLSVKDVQVSVKDPGNILHDGKTTGAGTLYVTYTYQVADGYDVSRTATVTVTPAPDTTPDPGTTTTPGTGHQTDPGATTTDPTAPDEGTSGTDTTTNPVVSDAGDGDTVVTTTDPIVQVNQSGQAATVTAQAPQTTTNGNGAATTETAPKQGGAAATVTTGTQSGATTAVTAGATANAAASTTPTATTTGTVTAGTVGAATQLPQTGDRPAAGWIAVGLAGLLSALGLAGARSKKRS</sequence>
<feature type="compositionally biased region" description="Polar residues" evidence="5">
    <location>
        <begin position="74"/>
        <end position="101"/>
    </location>
</feature>
<dbReference type="RefSeq" id="WP_056963212.1">
    <property type="nucleotide sequence ID" value="NZ_AZFC01000005.1"/>
</dbReference>
<feature type="chain" id="PRO_5006409854" description="Gram-positive cocci surface proteins LPxTG domain-containing protein" evidence="7">
    <location>
        <begin position="40"/>
        <end position="987"/>
    </location>
</feature>
<keyword evidence="6" id="KW-0812">Transmembrane</keyword>
<dbReference type="InterPro" id="IPR022263">
    <property type="entry name" value="KxYKxGKxW"/>
</dbReference>
<protein>
    <recommendedName>
        <fullName evidence="8">Gram-positive cocci surface proteins LPxTG domain-containing protein</fullName>
    </recommendedName>
</protein>
<organism evidence="9 10">
    <name type="scientific">Levilactobacillus spicheri DSM 15429</name>
    <dbReference type="NCBI Taxonomy" id="1423805"/>
    <lineage>
        <taxon>Bacteria</taxon>
        <taxon>Bacillati</taxon>
        <taxon>Bacillota</taxon>
        <taxon>Bacilli</taxon>
        <taxon>Lactobacillales</taxon>
        <taxon>Lactobacillaceae</taxon>
        <taxon>Levilactobacillus</taxon>
    </lineage>
</organism>
<evidence type="ECO:0000256" key="7">
    <source>
        <dbReference type="SAM" id="SignalP"/>
    </source>
</evidence>
<accession>A0A0R1R6V4</accession>
<dbReference type="PATRIC" id="fig|1423805.4.peg.2521"/>
<proteinExistence type="predicted"/>
<feature type="signal peptide" evidence="7">
    <location>
        <begin position="1"/>
        <end position="39"/>
    </location>
</feature>
<feature type="domain" description="Gram-positive cocci surface proteins LPxTG" evidence="8">
    <location>
        <begin position="953"/>
        <end position="987"/>
    </location>
</feature>
<dbReference type="EMBL" id="AZFC01000005">
    <property type="protein sequence ID" value="KRL49730.1"/>
    <property type="molecule type" value="Genomic_DNA"/>
</dbReference>
<reference evidence="9 10" key="1">
    <citation type="journal article" date="2015" name="Genome Announc.">
        <title>Expanding the biotechnology potential of lactobacilli through comparative genomics of 213 strains and associated genera.</title>
        <authorList>
            <person name="Sun Z."/>
            <person name="Harris H.M."/>
            <person name="McCann A."/>
            <person name="Guo C."/>
            <person name="Argimon S."/>
            <person name="Zhang W."/>
            <person name="Yang X."/>
            <person name="Jeffery I.B."/>
            <person name="Cooney J.C."/>
            <person name="Kagawa T.F."/>
            <person name="Liu W."/>
            <person name="Song Y."/>
            <person name="Salvetti E."/>
            <person name="Wrobel A."/>
            <person name="Rasinkangas P."/>
            <person name="Parkhill J."/>
            <person name="Rea M.C."/>
            <person name="O'Sullivan O."/>
            <person name="Ritari J."/>
            <person name="Douillard F.P."/>
            <person name="Paul Ross R."/>
            <person name="Yang R."/>
            <person name="Briner A.E."/>
            <person name="Felis G.E."/>
            <person name="de Vos W.M."/>
            <person name="Barrangou R."/>
            <person name="Klaenhammer T.R."/>
            <person name="Caufield P.W."/>
            <person name="Cui Y."/>
            <person name="Zhang H."/>
            <person name="O'Toole P.W."/>
        </authorList>
    </citation>
    <scope>NUCLEOTIDE SEQUENCE [LARGE SCALE GENOMIC DNA]</scope>
    <source>
        <strain evidence="9 10">DSM 15429</strain>
    </source>
</reference>
<evidence type="ECO:0000256" key="2">
    <source>
        <dbReference type="ARBA" id="ARBA00022525"/>
    </source>
</evidence>
<name>A0A0R1R6V4_9LACO</name>
<dbReference type="Pfam" id="PF19258">
    <property type="entry name" value="KxYKxGKxW_sig"/>
    <property type="match status" value="1"/>
</dbReference>
<evidence type="ECO:0000256" key="6">
    <source>
        <dbReference type="SAM" id="Phobius"/>
    </source>
</evidence>
<keyword evidence="1" id="KW-0134">Cell wall</keyword>
<dbReference type="Gene3D" id="2.60.40.10">
    <property type="entry name" value="Immunoglobulins"/>
    <property type="match status" value="1"/>
</dbReference>
<evidence type="ECO:0000313" key="10">
    <source>
        <dbReference type="Proteomes" id="UP000051835"/>
    </source>
</evidence>
<feature type="compositionally biased region" description="Low complexity" evidence="5">
    <location>
        <begin position="800"/>
        <end position="839"/>
    </location>
</feature>
<dbReference type="NCBIfam" id="TIGR01167">
    <property type="entry name" value="LPXTG_anchor"/>
    <property type="match status" value="1"/>
</dbReference>
<keyword evidence="6" id="KW-1133">Transmembrane helix</keyword>
<keyword evidence="4" id="KW-0572">Peptidoglycan-anchor</keyword>
<feature type="compositionally biased region" description="Polar residues" evidence="5">
    <location>
        <begin position="108"/>
        <end position="129"/>
    </location>
</feature>
<dbReference type="Proteomes" id="UP000051835">
    <property type="component" value="Unassembled WGS sequence"/>
</dbReference>
<keyword evidence="2" id="KW-0964">Secreted</keyword>
<feature type="compositionally biased region" description="Polar residues" evidence="5">
    <location>
        <begin position="159"/>
        <end position="173"/>
    </location>
</feature>
<gene>
    <name evidence="9" type="ORF">FD37_GL002448</name>
</gene>
<dbReference type="AlphaFoldDB" id="A0A0R1R6V4"/>
<evidence type="ECO:0000256" key="5">
    <source>
        <dbReference type="SAM" id="MobiDB-lite"/>
    </source>
</evidence>
<evidence type="ECO:0000256" key="1">
    <source>
        <dbReference type="ARBA" id="ARBA00022512"/>
    </source>
</evidence>
<feature type="region of interest" description="Disordered" evidence="5">
    <location>
        <begin position="800"/>
        <end position="853"/>
    </location>
</feature>
<evidence type="ECO:0000259" key="8">
    <source>
        <dbReference type="PROSITE" id="PS50847"/>
    </source>
</evidence>
<keyword evidence="3 7" id="KW-0732">Signal</keyword>
<feature type="region of interest" description="Disordered" evidence="5">
    <location>
        <begin position="874"/>
        <end position="908"/>
    </location>
</feature>
<feature type="region of interest" description="Disordered" evidence="5">
    <location>
        <begin position="43"/>
        <end position="175"/>
    </location>
</feature>
<feature type="compositionally biased region" description="Low complexity" evidence="5">
    <location>
        <begin position="43"/>
        <end position="66"/>
    </location>
</feature>
<keyword evidence="6" id="KW-0472">Membrane</keyword>
<dbReference type="InterPro" id="IPR013783">
    <property type="entry name" value="Ig-like_fold"/>
</dbReference>
<evidence type="ECO:0000256" key="3">
    <source>
        <dbReference type="ARBA" id="ARBA00022729"/>
    </source>
</evidence>
<dbReference type="NCBIfam" id="TIGR03715">
    <property type="entry name" value="KxYKxGKxW"/>
    <property type="match status" value="1"/>
</dbReference>
<evidence type="ECO:0000256" key="4">
    <source>
        <dbReference type="ARBA" id="ARBA00023088"/>
    </source>
</evidence>
<evidence type="ECO:0000313" key="9">
    <source>
        <dbReference type="EMBL" id="KRL49730.1"/>
    </source>
</evidence>